<dbReference type="STRING" id="1005928.SAMN04487859_103250"/>
<evidence type="ECO:0000313" key="4">
    <source>
        <dbReference type="EMBL" id="SFN50066.1"/>
    </source>
</evidence>
<dbReference type="AlphaFoldDB" id="A0A1I4ZII8"/>
<dbReference type="GO" id="GO:0051782">
    <property type="term" value="P:negative regulation of cell division"/>
    <property type="evidence" value="ECO:0007669"/>
    <property type="project" value="TreeGrafter"/>
</dbReference>
<accession>A0A1I4ZII8</accession>
<dbReference type="InterPro" id="IPR027417">
    <property type="entry name" value="P-loop_NTPase"/>
</dbReference>
<keyword evidence="2" id="KW-0067">ATP-binding</keyword>
<feature type="domain" description="AAA" evidence="3">
    <location>
        <begin position="166"/>
        <end position="324"/>
    </location>
</feature>
<dbReference type="InterPro" id="IPR025669">
    <property type="entry name" value="AAA_dom"/>
</dbReference>
<proteinExistence type="predicted"/>
<dbReference type="Proteomes" id="UP000198599">
    <property type="component" value="Unassembled WGS sequence"/>
</dbReference>
<protein>
    <submittedName>
        <fullName evidence="4">Flp pilus assembly protein, ATPase CpaE</fullName>
    </submittedName>
</protein>
<dbReference type="Gene3D" id="3.40.50.300">
    <property type="entry name" value="P-loop containing nucleotide triphosphate hydrolases"/>
    <property type="match status" value="1"/>
</dbReference>
<keyword evidence="1" id="KW-0547">Nucleotide-binding</keyword>
<gene>
    <name evidence="4" type="ORF">SAMN04487859_103250</name>
</gene>
<evidence type="ECO:0000256" key="2">
    <source>
        <dbReference type="ARBA" id="ARBA00022840"/>
    </source>
</evidence>
<dbReference type="PANTHER" id="PTHR43384">
    <property type="entry name" value="SEPTUM SITE-DETERMINING PROTEIN MIND HOMOLOG, CHLOROPLASTIC-RELATED"/>
    <property type="match status" value="1"/>
</dbReference>
<reference evidence="5" key="1">
    <citation type="submission" date="2016-10" db="EMBL/GenBank/DDBJ databases">
        <authorList>
            <person name="Varghese N."/>
            <person name="Submissions S."/>
        </authorList>
    </citation>
    <scope>NUCLEOTIDE SEQUENCE [LARGE SCALE GENOMIC DNA]</scope>
    <source>
        <strain evidence="5">DSM 28463</strain>
    </source>
</reference>
<dbReference type="EMBL" id="FOVP01000003">
    <property type="protein sequence ID" value="SFN50066.1"/>
    <property type="molecule type" value="Genomic_DNA"/>
</dbReference>
<dbReference type="GO" id="GO:0009898">
    <property type="term" value="C:cytoplasmic side of plasma membrane"/>
    <property type="evidence" value="ECO:0007669"/>
    <property type="project" value="TreeGrafter"/>
</dbReference>
<evidence type="ECO:0000256" key="1">
    <source>
        <dbReference type="ARBA" id="ARBA00022741"/>
    </source>
</evidence>
<dbReference type="GO" id="GO:0005829">
    <property type="term" value="C:cytosol"/>
    <property type="evidence" value="ECO:0007669"/>
    <property type="project" value="TreeGrafter"/>
</dbReference>
<name>A0A1I4ZII8_9RHOB</name>
<organism evidence="4 5">
    <name type="scientific">Roseovarius lutimaris</name>
    <dbReference type="NCBI Taxonomy" id="1005928"/>
    <lineage>
        <taxon>Bacteria</taxon>
        <taxon>Pseudomonadati</taxon>
        <taxon>Pseudomonadota</taxon>
        <taxon>Alphaproteobacteria</taxon>
        <taxon>Rhodobacterales</taxon>
        <taxon>Roseobacteraceae</taxon>
        <taxon>Roseovarius</taxon>
    </lineage>
</organism>
<evidence type="ECO:0000259" key="3">
    <source>
        <dbReference type="Pfam" id="PF13614"/>
    </source>
</evidence>
<dbReference type="GO" id="GO:0016887">
    <property type="term" value="F:ATP hydrolysis activity"/>
    <property type="evidence" value="ECO:0007669"/>
    <property type="project" value="TreeGrafter"/>
</dbReference>
<dbReference type="PANTHER" id="PTHR43384:SF6">
    <property type="entry name" value="SEPTUM SITE-DETERMINING PROTEIN MIND HOMOLOG, CHLOROPLASTIC"/>
    <property type="match status" value="1"/>
</dbReference>
<dbReference type="Pfam" id="PF13614">
    <property type="entry name" value="AAA_31"/>
    <property type="match status" value="1"/>
</dbReference>
<dbReference type="InterPro" id="IPR050625">
    <property type="entry name" value="ParA/MinD_ATPase"/>
</dbReference>
<evidence type="ECO:0000313" key="5">
    <source>
        <dbReference type="Proteomes" id="UP000198599"/>
    </source>
</evidence>
<sequence length="405" mass="42791">MSIAQNDIEQHVAQAVMVTPGLPQVLIIARSQSVLDTLSQEMASDTNVQGNTLCASFVDVVACGGANWDLVNFVVFEISDDILADLNAVRRLYAEHADRLHCVAVSTTPMTEAAKASYLTAGVAEVLVMGAARDGAENAPTPAPAAEEIATSVADGLADAGGDVTVVLRARGGAGATTVAVNLAMDMAAHAKPGEIALIDLDLQNGSIGLALDLADSAEATALIRAGTPPTAGFLDHAMVRHSSGVDVLTAPDVFVPLTAMTSDMISGLIQALKMRYAHIIVDLPQAVLDWTSPVLAEAARVLIVSDMSVPSIKRTRRLTDLISEEHMTLPIRTVVNFEKRPMMPSQVHKEAAHLIGRPLDHWLPNEPRAARRAVDMGVPMRLSAKRSGATKAISALRKSLFSKN</sequence>
<dbReference type="RefSeq" id="WP_092835069.1">
    <property type="nucleotide sequence ID" value="NZ_FOVP01000003.1"/>
</dbReference>
<dbReference type="SUPFAM" id="SSF52540">
    <property type="entry name" value="P-loop containing nucleoside triphosphate hydrolases"/>
    <property type="match status" value="1"/>
</dbReference>
<dbReference type="GO" id="GO:0005524">
    <property type="term" value="F:ATP binding"/>
    <property type="evidence" value="ECO:0007669"/>
    <property type="project" value="UniProtKB-KW"/>
</dbReference>
<dbReference type="OrthoDB" id="8281972at2"/>
<keyword evidence="5" id="KW-1185">Reference proteome</keyword>